<name>A0A445EB57_ARAHY</name>
<reference evidence="1 2" key="1">
    <citation type="submission" date="2019-01" db="EMBL/GenBank/DDBJ databases">
        <title>Sequencing of cultivated peanut Arachis hypogaea provides insights into genome evolution and oil improvement.</title>
        <authorList>
            <person name="Chen X."/>
        </authorList>
    </citation>
    <scope>NUCLEOTIDE SEQUENCE [LARGE SCALE GENOMIC DNA]</scope>
    <source>
        <strain evidence="2">cv. Fuhuasheng</strain>
        <tissue evidence="1">Leaves</tissue>
    </source>
</reference>
<comment type="caution">
    <text evidence="1">The sequence shown here is derived from an EMBL/GenBank/DDBJ whole genome shotgun (WGS) entry which is preliminary data.</text>
</comment>
<proteinExistence type="predicted"/>
<sequence>MYWLCLHSVSVNILLLEPFIMDAISRLWLNHVMLAVYIVKTHYFYDLSNRLLLVTSVNNNHIVISRCILLRSNFMSKKSTYGQKAQKHSPAQGKQ</sequence>
<evidence type="ECO:0000313" key="1">
    <source>
        <dbReference type="EMBL" id="RYR72553.1"/>
    </source>
</evidence>
<gene>
    <name evidence="1" type="ORF">Ahy_A02g006769</name>
</gene>
<protein>
    <submittedName>
        <fullName evidence="1">Uncharacterized protein</fullName>
    </submittedName>
</protein>
<dbReference type="EMBL" id="SDMP01000002">
    <property type="protein sequence ID" value="RYR72553.1"/>
    <property type="molecule type" value="Genomic_DNA"/>
</dbReference>
<organism evidence="1 2">
    <name type="scientific">Arachis hypogaea</name>
    <name type="common">Peanut</name>
    <dbReference type="NCBI Taxonomy" id="3818"/>
    <lineage>
        <taxon>Eukaryota</taxon>
        <taxon>Viridiplantae</taxon>
        <taxon>Streptophyta</taxon>
        <taxon>Embryophyta</taxon>
        <taxon>Tracheophyta</taxon>
        <taxon>Spermatophyta</taxon>
        <taxon>Magnoliopsida</taxon>
        <taxon>eudicotyledons</taxon>
        <taxon>Gunneridae</taxon>
        <taxon>Pentapetalae</taxon>
        <taxon>rosids</taxon>
        <taxon>fabids</taxon>
        <taxon>Fabales</taxon>
        <taxon>Fabaceae</taxon>
        <taxon>Papilionoideae</taxon>
        <taxon>50 kb inversion clade</taxon>
        <taxon>dalbergioids sensu lato</taxon>
        <taxon>Dalbergieae</taxon>
        <taxon>Pterocarpus clade</taxon>
        <taxon>Arachis</taxon>
    </lineage>
</organism>
<dbReference type="Proteomes" id="UP000289738">
    <property type="component" value="Chromosome A02"/>
</dbReference>
<keyword evidence="2" id="KW-1185">Reference proteome</keyword>
<evidence type="ECO:0000313" key="2">
    <source>
        <dbReference type="Proteomes" id="UP000289738"/>
    </source>
</evidence>
<dbReference type="AlphaFoldDB" id="A0A445EB57"/>
<accession>A0A445EB57</accession>